<dbReference type="InterPro" id="IPR004631">
    <property type="entry name" value="4NH2But_aminotransferase_euk"/>
</dbReference>
<comment type="cofactor">
    <cofactor evidence="1">
        <name>pyridoxal 5'-phosphate</name>
        <dbReference type="ChEBI" id="CHEBI:597326"/>
    </cofactor>
</comment>
<dbReference type="GO" id="GO:0030170">
    <property type="term" value="F:pyridoxal phosphate binding"/>
    <property type="evidence" value="ECO:0007669"/>
    <property type="project" value="EnsemblFungi"/>
</dbReference>
<dbReference type="InterPro" id="IPR015421">
    <property type="entry name" value="PyrdxlP-dep_Trfase_major"/>
</dbReference>
<dbReference type="FunCoup" id="F4RA58">
    <property type="interactions" value="215"/>
</dbReference>
<dbReference type="GO" id="GO:0005829">
    <property type="term" value="C:cytosol"/>
    <property type="evidence" value="ECO:0007669"/>
    <property type="project" value="EnsemblFungi"/>
</dbReference>
<organism evidence="13">
    <name type="scientific">Melampsora larici-populina (strain 98AG31 / pathotype 3-4-7)</name>
    <name type="common">Poplar leaf rust fungus</name>
    <dbReference type="NCBI Taxonomy" id="747676"/>
    <lineage>
        <taxon>Eukaryota</taxon>
        <taxon>Fungi</taxon>
        <taxon>Dikarya</taxon>
        <taxon>Basidiomycota</taxon>
        <taxon>Pucciniomycotina</taxon>
        <taxon>Pucciniomycetes</taxon>
        <taxon>Pucciniales</taxon>
        <taxon>Melampsoraceae</taxon>
        <taxon>Melampsora</taxon>
    </lineage>
</organism>
<evidence type="ECO:0000256" key="2">
    <source>
        <dbReference type="ARBA" id="ARBA00008954"/>
    </source>
</evidence>
<comment type="catalytic activity">
    <reaction evidence="10">
        <text>4-aminobutanoate + 2-oxoglutarate = succinate semialdehyde + L-glutamate</text>
        <dbReference type="Rhea" id="RHEA:23352"/>
        <dbReference type="ChEBI" id="CHEBI:16810"/>
        <dbReference type="ChEBI" id="CHEBI:29985"/>
        <dbReference type="ChEBI" id="CHEBI:57706"/>
        <dbReference type="ChEBI" id="CHEBI:59888"/>
        <dbReference type="EC" id="2.6.1.19"/>
    </reaction>
</comment>
<evidence type="ECO:0000256" key="11">
    <source>
        <dbReference type="RuleBase" id="RU003560"/>
    </source>
</evidence>
<dbReference type="GO" id="GO:0005739">
    <property type="term" value="C:mitochondrion"/>
    <property type="evidence" value="ECO:0007669"/>
    <property type="project" value="TreeGrafter"/>
</dbReference>
<keyword evidence="5" id="KW-0032">Aminotransferase</keyword>
<dbReference type="PIRSF" id="PIRSF000521">
    <property type="entry name" value="Transaminase_4ab_Lys_Orn"/>
    <property type="match status" value="1"/>
</dbReference>
<keyword evidence="6" id="KW-0808">Transferase</keyword>
<evidence type="ECO:0000256" key="7">
    <source>
        <dbReference type="ARBA" id="ARBA00022898"/>
    </source>
</evidence>
<dbReference type="PANTHER" id="PTHR43206">
    <property type="entry name" value="AMINOTRANSFERASE"/>
    <property type="match status" value="1"/>
</dbReference>
<dbReference type="GeneID" id="18927330"/>
<dbReference type="FunFam" id="3.40.640.10:FF:000073">
    <property type="entry name" value="Probable 4-aminobutyrate aminotransferase"/>
    <property type="match status" value="1"/>
</dbReference>
<dbReference type="InterPro" id="IPR049704">
    <property type="entry name" value="Aminotrans_3_PPA_site"/>
</dbReference>
<dbReference type="HOGENOM" id="CLU_016922_12_0_1"/>
<protein>
    <recommendedName>
        <fullName evidence="4">4-aminobutyrate aminotransferase</fullName>
        <ecNumber evidence="3">2.6.1.19</ecNumber>
    </recommendedName>
    <alternativeName>
        <fullName evidence="9">GABA aminotransferase</fullName>
    </alternativeName>
    <alternativeName>
        <fullName evidence="8">Gamma-amino-N-butyrate transaminase</fullName>
    </alternativeName>
</protein>
<dbReference type="KEGG" id="mlr:MELLADRAFT_33755"/>
<sequence length="502" mass="55657">MSILLRQSRSIRAIGTPFSSLSRGYATEAKVRFFPDEPSKPIMKYDQLPGAKTVVLATSLAALTDSYLMIDRLDYSNSIGNYLQDADGNKFLDVFAQIASIAIGYNHPELLALARSDEFVQLAMNRPALGGFPPSNWNDIISNGLLKVAPPGLDQLFTMMCGSCANEGALKAAFFAYRQRERGSQLAEFTSEELKSCMNNHTPGSPDLVAMSFRSGFHGRLFGSLSLTRSKAIHKVDVPAFDWPAVEFPQLRYPLAEFEAENKKIEAASLQGVEETILEWKKKGRSVAALIVEPIQSEGGDYHASPAFFRALRALTLKHDVYLIVDEVQTGVGATGHFWAHEAWNLETPPDFVTFSKKMQAAGFYHTMETRPSQPYRNYNTWMGAPTEILKARTIIDVIERENLLHHVKDVGAYLYGGLETLSKSVGQNKIVNLRGKDSGTFLAFDSATPKMRDDFVNKMKLAGVNMGGCGDKTVRLRPMLVFEKPHADIVLETAEKVLKDL</sequence>
<dbReference type="Gene3D" id="3.90.1150.10">
    <property type="entry name" value="Aspartate Aminotransferase, domain 1"/>
    <property type="match status" value="1"/>
</dbReference>
<gene>
    <name evidence="12" type="ORF">MELLADRAFT_33755</name>
</gene>
<evidence type="ECO:0000256" key="10">
    <source>
        <dbReference type="ARBA" id="ARBA00048021"/>
    </source>
</evidence>
<accession>F4RA58</accession>
<dbReference type="Proteomes" id="UP000001072">
    <property type="component" value="Unassembled WGS sequence"/>
</dbReference>
<evidence type="ECO:0000313" key="12">
    <source>
        <dbReference type="EMBL" id="EGG10839.1"/>
    </source>
</evidence>
<evidence type="ECO:0000256" key="4">
    <source>
        <dbReference type="ARBA" id="ARBA00018543"/>
    </source>
</evidence>
<dbReference type="CDD" id="cd00610">
    <property type="entry name" value="OAT_like"/>
    <property type="match status" value="1"/>
</dbReference>
<proteinExistence type="inferred from homology"/>
<dbReference type="SUPFAM" id="SSF53383">
    <property type="entry name" value="PLP-dependent transferases"/>
    <property type="match status" value="1"/>
</dbReference>
<dbReference type="GO" id="GO:0034386">
    <property type="term" value="F:4-aminobutyrate:2-oxoglutarate transaminase activity"/>
    <property type="evidence" value="ECO:0007669"/>
    <property type="project" value="UniProtKB-EC"/>
</dbReference>
<dbReference type="Pfam" id="PF00202">
    <property type="entry name" value="Aminotran_3"/>
    <property type="match status" value="1"/>
</dbReference>
<evidence type="ECO:0000256" key="3">
    <source>
        <dbReference type="ARBA" id="ARBA00012912"/>
    </source>
</evidence>
<dbReference type="Gene3D" id="3.40.640.10">
    <property type="entry name" value="Type I PLP-dependent aspartate aminotransferase-like (Major domain)"/>
    <property type="match status" value="1"/>
</dbReference>
<dbReference type="EC" id="2.6.1.19" evidence="3"/>
<dbReference type="InterPro" id="IPR015424">
    <property type="entry name" value="PyrdxlP-dep_Trfase"/>
</dbReference>
<dbReference type="STRING" id="747676.F4RA58"/>
<keyword evidence="13" id="KW-1185">Reference proteome</keyword>
<evidence type="ECO:0000256" key="5">
    <source>
        <dbReference type="ARBA" id="ARBA00022576"/>
    </source>
</evidence>
<dbReference type="NCBIfam" id="TIGR00699">
    <property type="entry name" value="GABAtrns_euk"/>
    <property type="match status" value="1"/>
</dbReference>
<dbReference type="eggNOG" id="KOG1405">
    <property type="taxonomic scope" value="Eukaryota"/>
</dbReference>
<dbReference type="VEuPathDB" id="FungiDB:MELLADRAFT_33755"/>
<dbReference type="InterPro" id="IPR015422">
    <property type="entry name" value="PyrdxlP-dep_Trfase_small"/>
</dbReference>
<evidence type="ECO:0000256" key="8">
    <source>
        <dbReference type="ARBA" id="ARBA00030204"/>
    </source>
</evidence>
<comment type="similarity">
    <text evidence="2 11">Belongs to the class-III pyridoxal-phosphate-dependent aminotransferase family.</text>
</comment>
<dbReference type="EMBL" id="GL883094">
    <property type="protein sequence ID" value="EGG10839.1"/>
    <property type="molecule type" value="Genomic_DNA"/>
</dbReference>
<dbReference type="PROSITE" id="PS00600">
    <property type="entry name" value="AA_TRANSFER_CLASS_3"/>
    <property type="match status" value="1"/>
</dbReference>
<dbReference type="GO" id="GO:0009450">
    <property type="term" value="P:gamma-aminobutyric acid catabolic process"/>
    <property type="evidence" value="ECO:0007669"/>
    <property type="project" value="EnsemblFungi"/>
</dbReference>
<dbReference type="InParanoid" id="F4RA58"/>
<dbReference type="InterPro" id="IPR005814">
    <property type="entry name" value="Aminotrans_3"/>
</dbReference>
<dbReference type="OrthoDB" id="10260828at2759"/>
<name>F4RA58_MELLP</name>
<dbReference type="AlphaFoldDB" id="F4RA58"/>
<evidence type="ECO:0000313" key="13">
    <source>
        <dbReference type="Proteomes" id="UP000001072"/>
    </source>
</evidence>
<evidence type="ECO:0000256" key="6">
    <source>
        <dbReference type="ARBA" id="ARBA00022679"/>
    </source>
</evidence>
<keyword evidence="7 11" id="KW-0663">Pyridoxal phosphate</keyword>
<evidence type="ECO:0000256" key="1">
    <source>
        <dbReference type="ARBA" id="ARBA00001933"/>
    </source>
</evidence>
<dbReference type="RefSeq" id="XP_007406308.1">
    <property type="nucleotide sequence ID" value="XM_007406246.1"/>
</dbReference>
<dbReference type="PANTHER" id="PTHR43206:SF1">
    <property type="entry name" value="4-AMINOBUTYRATE AMINOTRANSFERASE, MITOCHONDRIAL"/>
    <property type="match status" value="1"/>
</dbReference>
<evidence type="ECO:0000256" key="9">
    <source>
        <dbReference type="ARBA" id="ARBA00031787"/>
    </source>
</evidence>
<reference evidence="13" key="1">
    <citation type="journal article" date="2011" name="Proc. Natl. Acad. Sci. U.S.A.">
        <title>Obligate biotrophy features unraveled by the genomic analysis of rust fungi.</title>
        <authorList>
            <person name="Duplessis S."/>
            <person name="Cuomo C.A."/>
            <person name="Lin Y.-C."/>
            <person name="Aerts A."/>
            <person name="Tisserant E."/>
            <person name="Veneault-Fourrey C."/>
            <person name="Joly D.L."/>
            <person name="Hacquard S."/>
            <person name="Amselem J."/>
            <person name="Cantarel B.L."/>
            <person name="Chiu R."/>
            <person name="Coutinho P.M."/>
            <person name="Feau N."/>
            <person name="Field M."/>
            <person name="Frey P."/>
            <person name="Gelhaye E."/>
            <person name="Goldberg J."/>
            <person name="Grabherr M.G."/>
            <person name="Kodira C.D."/>
            <person name="Kohler A."/>
            <person name="Kuees U."/>
            <person name="Lindquist E.A."/>
            <person name="Lucas S.M."/>
            <person name="Mago R."/>
            <person name="Mauceli E."/>
            <person name="Morin E."/>
            <person name="Murat C."/>
            <person name="Pangilinan J.L."/>
            <person name="Park R."/>
            <person name="Pearson M."/>
            <person name="Quesneville H."/>
            <person name="Rouhier N."/>
            <person name="Sakthikumar S."/>
            <person name="Salamov A.A."/>
            <person name="Schmutz J."/>
            <person name="Selles B."/>
            <person name="Shapiro H."/>
            <person name="Tanguay P."/>
            <person name="Tuskan G.A."/>
            <person name="Henrissat B."/>
            <person name="Van de Peer Y."/>
            <person name="Rouze P."/>
            <person name="Ellis J.G."/>
            <person name="Dodds P.N."/>
            <person name="Schein J.E."/>
            <person name="Zhong S."/>
            <person name="Hamelin R.C."/>
            <person name="Grigoriev I.V."/>
            <person name="Szabo L.J."/>
            <person name="Martin F."/>
        </authorList>
    </citation>
    <scope>NUCLEOTIDE SEQUENCE [LARGE SCALE GENOMIC DNA]</scope>
    <source>
        <strain evidence="13">98AG31 / pathotype 3-4-7</strain>
    </source>
</reference>